<accession>A0ABV8D6P4</accession>
<feature type="compositionally biased region" description="Basic and acidic residues" evidence="1">
    <location>
        <begin position="11"/>
        <end position="21"/>
    </location>
</feature>
<evidence type="ECO:0000256" key="2">
    <source>
        <dbReference type="SAM" id="Phobius"/>
    </source>
</evidence>
<name>A0ABV8D6P4_9BURK</name>
<evidence type="ECO:0000256" key="1">
    <source>
        <dbReference type="SAM" id="MobiDB-lite"/>
    </source>
</evidence>
<proteinExistence type="predicted"/>
<evidence type="ECO:0000313" key="3">
    <source>
        <dbReference type="EMBL" id="MFC3934204.1"/>
    </source>
</evidence>
<reference evidence="4" key="1">
    <citation type="journal article" date="2019" name="Int. J. Syst. Evol. Microbiol.">
        <title>The Global Catalogue of Microorganisms (GCM) 10K type strain sequencing project: providing services to taxonomists for standard genome sequencing and annotation.</title>
        <authorList>
            <consortium name="The Broad Institute Genomics Platform"/>
            <consortium name="The Broad Institute Genome Sequencing Center for Infectious Disease"/>
            <person name="Wu L."/>
            <person name="Ma J."/>
        </authorList>
    </citation>
    <scope>NUCLEOTIDE SEQUENCE [LARGE SCALE GENOMIC DNA]</scope>
    <source>
        <strain evidence="4">CCUG 2113</strain>
    </source>
</reference>
<evidence type="ECO:0000313" key="4">
    <source>
        <dbReference type="Proteomes" id="UP001595693"/>
    </source>
</evidence>
<protein>
    <submittedName>
        <fullName evidence="3">Uncharacterized protein</fullName>
    </submittedName>
</protein>
<dbReference type="Proteomes" id="UP001595693">
    <property type="component" value="Unassembled WGS sequence"/>
</dbReference>
<dbReference type="RefSeq" id="WP_055394217.1">
    <property type="nucleotide sequence ID" value="NZ_JAMXAX010000226.1"/>
</dbReference>
<keyword evidence="2" id="KW-0812">Transmembrane</keyword>
<sequence length="149" mass="15986">MTIKPNDAIDGEDKAEGESKGKRSGAARTGRLHRAMARLSGLFALIQLIGIGLLAMLAISLVLSPMWWLTHESGASVQKETAAGHVLRVELKGGLFTRALVETDVGFYALQEGASLRKGELVTLRERVDGSRSLCDLEGRCTGLLGVLR</sequence>
<keyword evidence="4" id="KW-1185">Reference proteome</keyword>
<gene>
    <name evidence="3" type="ORF">ACFOW3_06160</name>
</gene>
<feature type="region of interest" description="Disordered" evidence="1">
    <location>
        <begin position="1"/>
        <end position="27"/>
    </location>
</feature>
<comment type="caution">
    <text evidence="3">The sequence shown here is derived from an EMBL/GenBank/DDBJ whole genome shotgun (WGS) entry which is preliminary data.</text>
</comment>
<dbReference type="EMBL" id="JBHSAJ010000013">
    <property type="protein sequence ID" value="MFC3934204.1"/>
    <property type="molecule type" value="Genomic_DNA"/>
</dbReference>
<organism evidence="3 4">
    <name type="scientific">Acidovorax facilis</name>
    <dbReference type="NCBI Taxonomy" id="12917"/>
    <lineage>
        <taxon>Bacteria</taxon>
        <taxon>Pseudomonadati</taxon>
        <taxon>Pseudomonadota</taxon>
        <taxon>Betaproteobacteria</taxon>
        <taxon>Burkholderiales</taxon>
        <taxon>Comamonadaceae</taxon>
        <taxon>Acidovorax</taxon>
    </lineage>
</organism>
<keyword evidence="2" id="KW-1133">Transmembrane helix</keyword>
<keyword evidence="2" id="KW-0472">Membrane</keyword>
<feature type="transmembrane region" description="Helical" evidence="2">
    <location>
        <begin position="41"/>
        <end position="69"/>
    </location>
</feature>